<comment type="caution">
    <text evidence="1">The sequence shown here is derived from an EMBL/GenBank/DDBJ whole genome shotgun (WGS) entry which is preliminary data.</text>
</comment>
<dbReference type="EMBL" id="LVYI01000004">
    <property type="protein sequence ID" value="OAP59893.1"/>
    <property type="molecule type" value="Genomic_DNA"/>
</dbReference>
<proteinExistence type="predicted"/>
<evidence type="ECO:0000313" key="1">
    <source>
        <dbReference type="EMBL" id="OAP59893.1"/>
    </source>
</evidence>
<accession>A0A178ZL06</accession>
<dbReference type="GeneID" id="30009063"/>
<dbReference type="RefSeq" id="XP_018693260.1">
    <property type="nucleotide sequence ID" value="XM_018836407.1"/>
</dbReference>
<organism evidence="1 2">
    <name type="scientific">Fonsecaea erecta</name>
    <dbReference type="NCBI Taxonomy" id="1367422"/>
    <lineage>
        <taxon>Eukaryota</taxon>
        <taxon>Fungi</taxon>
        <taxon>Dikarya</taxon>
        <taxon>Ascomycota</taxon>
        <taxon>Pezizomycotina</taxon>
        <taxon>Eurotiomycetes</taxon>
        <taxon>Chaetothyriomycetidae</taxon>
        <taxon>Chaetothyriales</taxon>
        <taxon>Herpotrichiellaceae</taxon>
        <taxon>Fonsecaea</taxon>
    </lineage>
</organism>
<protein>
    <submittedName>
        <fullName evidence="1">Uncharacterized protein</fullName>
    </submittedName>
</protein>
<gene>
    <name evidence="1" type="ORF">AYL99_04895</name>
</gene>
<dbReference type="Proteomes" id="UP000078343">
    <property type="component" value="Unassembled WGS sequence"/>
</dbReference>
<keyword evidence="2" id="KW-1185">Reference proteome</keyword>
<name>A0A178ZL06_9EURO</name>
<dbReference type="OrthoDB" id="4113015at2759"/>
<sequence>MALLNRSIEVLEGGASNLQAWCSLGRSRGKKEASSVEAQANGLVELPLSGVPLEFSFSSYLSPKSVPFEARPTVIIFKGRPLDATYLVLLALNEECHRMRPGCFYHLSLRRDVSKGHPCDMVFIDEPGGEKSVKTWDASSWD</sequence>
<dbReference type="AlphaFoldDB" id="A0A178ZL06"/>
<reference evidence="1 2" key="1">
    <citation type="submission" date="2016-04" db="EMBL/GenBank/DDBJ databases">
        <title>Draft genome of Fonsecaea erecta CBS 125763.</title>
        <authorList>
            <person name="Weiss V.A."/>
            <person name="Vicente V.A."/>
            <person name="Raittz R.T."/>
            <person name="Moreno L.F."/>
            <person name="De Souza E.M."/>
            <person name="Pedrosa F.O."/>
            <person name="Steffens M.B."/>
            <person name="Faoro H."/>
            <person name="Tadra-Sfeir M.Z."/>
            <person name="Najafzadeh M.J."/>
            <person name="Felipe M.S."/>
            <person name="Teixeira M."/>
            <person name="Sun J."/>
            <person name="Xi L."/>
            <person name="Gomes R."/>
            <person name="De Azevedo C.M."/>
            <person name="Salgado C.G."/>
            <person name="Da Silva M.B."/>
            <person name="Nascimento M.F."/>
            <person name="Queiroz-Telles F."/>
            <person name="Attili D.S."/>
            <person name="Gorbushina A."/>
        </authorList>
    </citation>
    <scope>NUCLEOTIDE SEQUENCE [LARGE SCALE GENOMIC DNA]</scope>
    <source>
        <strain evidence="1 2">CBS 125763</strain>
    </source>
</reference>
<evidence type="ECO:0000313" key="2">
    <source>
        <dbReference type="Proteomes" id="UP000078343"/>
    </source>
</evidence>